<organism evidence="2">
    <name type="scientific">bioreactor metagenome</name>
    <dbReference type="NCBI Taxonomy" id="1076179"/>
    <lineage>
        <taxon>unclassified sequences</taxon>
        <taxon>metagenomes</taxon>
        <taxon>ecological metagenomes</taxon>
    </lineage>
</organism>
<gene>
    <name evidence="2" type="ORF">SDC9_177224</name>
</gene>
<feature type="transmembrane region" description="Helical" evidence="1">
    <location>
        <begin position="82"/>
        <end position="102"/>
    </location>
</feature>
<feature type="transmembrane region" description="Helical" evidence="1">
    <location>
        <begin position="15"/>
        <end position="33"/>
    </location>
</feature>
<evidence type="ECO:0000313" key="2">
    <source>
        <dbReference type="EMBL" id="MPN29771.1"/>
    </source>
</evidence>
<keyword evidence="1" id="KW-0812">Transmembrane</keyword>
<comment type="caution">
    <text evidence="2">The sequence shown here is derived from an EMBL/GenBank/DDBJ whole genome shotgun (WGS) entry which is preliminary data.</text>
</comment>
<evidence type="ECO:0000256" key="1">
    <source>
        <dbReference type="SAM" id="Phobius"/>
    </source>
</evidence>
<reference evidence="2" key="1">
    <citation type="submission" date="2019-08" db="EMBL/GenBank/DDBJ databases">
        <authorList>
            <person name="Kucharzyk K."/>
            <person name="Murdoch R.W."/>
            <person name="Higgins S."/>
            <person name="Loffler F."/>
        </authorList>
    </citation>
    <scope>NUCLEOTIDE SEQUENCE</scope>
</reference>
<name>A0A645GSE2_9ZZZZ</name>
<dbReference type="Pfam" id="PF05857">
    <property type="entry name" value="TraX"/>
    <property type="match status" value="1"/>
</dbReference>
<evidence type="ECO:0008006" key="3">
    <source>
        <dbReference type="Google" id="ProtNLM"/>
    </source>
</evidence>
<feature type="transmembrane region" description="Helical" evidence="1">
    <location>
        <begin position="40"/>
        <end position="70"/>
    </location>
</feature>
<protein>
    <recommendedName>
        <fullName evidence="3">TraX protein</fullName>
    </recommendedName>
</protein>
<keyword evidence="1" id="KW-1133">Transmembrane helix</keyword>
<proteinExistence type="predicted"/>
<dbReference type="EMBL" id="VSSQ01080619">
    <property type="protein sequence ID" value="MPN29771.1"/>
    <property type="molecule type" value="Genomic_DNA"/>
</dbReference>
<sequence length="103" mass="11939">MFSALLLAASFKLAFLNYGVYGIAAIFLFYIFYNDKIYASLAFVLATFVYAYSKGIHIQLFAVFSLAIIYSAKNFNVKLPKYFFYIFYPVHLFAIYIVKVFII</sequence>
<accession>A0A645GSE2</accession>
<keyword evidence="1" id="KW-0472">Membrane</keyword>
<dbReference type="InterPro" id="IPR008875">
    <property type="entry name" value="TraX"/>
</dbReference>
<dbReference type="AlphaFoldDB" id="A0A645GSE2"/>